<dbReference type="InterPro" id="IPR012677">
    <property type="entry name" value="Nucleotide-bd_a/b_plait_sf"/>
</dbReference>
<feature type="region of interest" description="Disordered" evidence="7">
    <location>
        <begin position="386"/>
        <end position="422"/>
    </location>
</feature>
<evidence type="ECO:0000256" key="1">
    <source>
        <dbReference type="ARBA" id="ARBA00009094"/>
    </source>
</evidence>
<evidence type="ECO:0000259" key="8">
    <source>
        <dbReference type="PROSITE" id="PS50102"/>
    </source>
</evidence>
<evidence type="ECO:0000256" key="7">
    <source>
        <dbReference type="SAM" id="MobiDB-lite"/>
    </source>
</evidence>
<comment type="caution">
    <text evidence="9">The sequence shown here is derived from an EMBL/GenBank/DDBJ whole genome shotgun (WGS) entry which is preliminary data.</text>
</comment>
<feature type="region of interest" description="Disordered" evidence="7">
    <location>
        <begin position="542"/>
        <end position="562"/>
    </location>
</feature>
<dbReference type="GO" id="GO:0051028">
    <property type="term" value="P:mRNA transport"/>
    <property type="evidence" value="ECO:0007669"/>
    <property type="project" value="UniProtKB-KW"/>
</dbReference>
<evidence type="ECO:0000313" key="9">
    <source>
        <dbReference type="EMBL" id="CAH1789549.1"/>
    </source>
</evidence>
<dbReference type="EMBL" id="CAIIXF020000007">
    <property type="protein sequence ID" value="CAH1789549.1"/>
    <property type="molecule type" value="Genomic_DNA"/>
</dbReference>
<feature type="region of interest" description="Disordered" evidence="7">
    <location>
        <begin position="587"/>
        <end position="623"/>
    </location>
</feature>
<keyword evidence="6" id="KW-0694">RNA-binding</keyword>
<evidence type="ECO:0000256" key="4">
    <source>
        <dbReference type="ARBA" id="ARBA00022816"/>
    </source>
</evidence>
<dbReference type="AlphaFoldDB" id="A0A8S4P865"/>
<keyword evidence="4" id="KW-0509">mRNA transport</keyword>
<evidence type="ECO:0000256" key="3">
    <source>
        <dbReference type="ARBA" id="ARBA00022737"/>
    </source>
</evidence>
<organism evidence="9 10">
    <name type="scientific">Owenia fusiformis</name>
    <name type="common">Polychaete worm</name>
    <dbReference type="NCBI Taxonomy" id="6347"/>
    <lineage>
        <taxon>Eukaryota</taxon>
        <taxon>Metazoa</taxon>
        <taxon>Spiralia</taxon>
        <taxon>Lophotrochozoa</taxon>
        <taxon>Annelida</taxon>
        <taxon>Polychaeta</taxon>
        <taxon>Sedentaria</taxon>
        <taxon>Canalipalpata</taxon>
        <taxon>Sabellida</taxon>
        <taxon>Oweniida</taxon>
        <taxon>Oweniidae</taxon>
        <taxon>Owenia</taxon>
    </lineage>
</organism>
<evidence type="ECO:0000256" key="2">
    <source>
        <dbReference type="ARBA" id="ARBA00022448"/>
    </source>
</evidence>
<dbReference type="SMART" id="SM00360">
    <property type="entry name" value="RRM"/>
    <property type="match status" value="2"/>
</dbReference>
<dbReference type="SUPFAM" id="SSF54791">
    <property type="entry name" value="Eukaryotic type KH-domain (KH-domain type I)"/>
    <property type="match status" value="4"/>
</dbReference>
<dbReference type="PROSITE" id="PS50102">
    <property type="entry name" value="RRM"/>
    <property type="match status" value="2"/>
</dbReference>
<dbReference type="PROSITE" id="PS50084">
    <property type="entry name" value="KH_TYPE_1"/>
    <property type="match status" value="4"/>
</dbReference>
<dbReference type="OrthoDB" id="752362at2759"/>
<dbReference type="CDD" id="cd12358">
    <property type="entry name" value="RRM1_VICKZ"/>
    <property type="match status" value="1"/>
</dbReference>
<evidence type="ECO:0000256" key="6">
    <source>
        <dbReference type="PROSITE-ProRule" id="PRU00176"/>
    </source>
</evidence>
<dbReference type="Pfam" id="PF00076">
    <property type="entry name" value="RRM_1"/>
    <property type="match status" value="2"/>
</dbReference>
<dbReference type="SMART" id="SM00322">
    <property type="entry name" value="KH"/>
    <property type="match status" value="4"/>
</dbReference>
<dbReference type="GO" id="GO:0003723">
    <property type="term" value="F:RNA binding"/>
    <property type="evidence" value="ECO:0007669"/>
    <property type="project" value="UniProtKB-UniRule"/>
</dbReference>
<protein>
    <recommendedName>
        <fullName evidence="8">RRM domain-containing protein</fullName>
    </recommendedName>
</protein>
<evidence type="ECO:0000313" key="10">
    <source>
        <dbReference type="Proteomes" id="UP000749559"/>
    </source>
</evidence>
<dbReference type="InterPro" id="IPR004087">
    <property type="entry name" value="KH_dom"/>
</dbReference>
<gene>
    <name evidence="9" type="ORF">OFUS_LOCUS14888</name>
</gene>
<feature type="region of interest" description="Disordered" evidence="7">
    <location>
        <begin position="156"/>
        <end position="175"/>
    </location>
</feature>
<name>A0A8S4P865_OWEFU</name>
<dbReference type="Gene3D" id="3.30.310.210">
    <property type="match status" value="1"/>
</dbReference>
<dbReference type="InterPro" id="IPR035979">
    <property type="entry name" value="RBD_domain_sf"/>
</dbReference>
<dbReference type="Proteomes" id="UP000749559">
    <property type="component" value="Unassembled WGS sequence"/>
</dbReference>
<feature type="compositionally biased region" description="Low complexity" evidence="7">
    <location>
        <begin position="156"/>
        <end position="170"/>
    </location>
</feature>
<comment type="similarity">
    <text evidence="1">Belongs to the RRM IMP/VICKZ family.</text>
</comment>
<dbReference type="CDD" id="cd22400">
    <property type="entry name" value="KH-I_IGF2BP_rpt1"/>
    <property type="match status" value="1"/>
</dbReference>
<sequence>MFRLYLGRLDREVTEERLGNLFSEHGLSCSNILVKRGYAFVDCPDQETLELAVKELNGTELMGSVMQVEPSNSKRRRSNKISIKNVPTLVTKDDLERLVSAFGAIERCDFVPGEMENCVNVTYESPEQAQQAVEELNDYQYQGASLKVEFVQNGRMQNGRQRRPGNGNNRANDYPLRINVPSDMVGAIIGRGGQTIGKITKQSRARVDVHRKENTGSKEKGISIYGNPENCSNACKEIIKVIQEEIVKQQNLIEPPKEVELKMLGEDPYCGRLIGKDGKHINAVRKETDTKVAVSNYQDLTSSFPDRQIIIRGELDNVIQAEAKISEKLRDCFSNDLQAQGFFAMQPRGMFQPAPGVSPLAMMGGSVYGMRGGQYGLMGRGFYPQMAQQQHRQQQQQQLPQGQDQVPHGQVTPPVQPRPEPDTRVEVIIPGTSAGALIGTGGSNIKQIIRDSNAHVTIDPKKDDDPTGDRTVTIRGTPEAQWRASYFVHDKLRTEGFAGMEDVRLKTKILVPKDKVGYVIGKRGRNVRDVQRMTGAMVRLPEIETPDGEGGESTPPVDDGSNDAVVELFGNFQATQHAIGRVRALAMRQPGGPGMGPGPMMGNPRRPGVPPQARNGGGIKSSQ</sequence>
<keyword evidence="5" id="KW-0810">Translation regulation</keyword>
<evidence type="ECO:0000256" key="5">
    <source>
        <dbReference type="ARBA" id="ARBA00022845"/>
    </source>
</evidence>
<dbReference type="Pfam" id="PF00013">
    <property type="entry name" value="KH_1"/>
    <property type="match status" value="4"/>
</dbReference>
<accession>A0A8S4P865</accession>
<reference evidence="9" key="1">
    <citation type="submission" date="2022-03" db="EMBL/GenBank/DDBJ databases">
        <authorList>
            <person name="Martin C."/>
        </authorList>
    </citation>
    <scope>NUCLEOTIDE SEQUENCE</scope>
</reference>
<keyword evidence="10" id="KW-1185">Reference proteome</keyword>
<dbReference type="SUPFAM" id="SSF54928">
    <property type="entry name" value="RNA-binding domain, RBD"/>
    <property type="match status" value="1"/>
</dbReference>
<dbReference type="InterPro" id="IPR004088">
    <property type="entry name" value="KH_dom_type_1"/>
</dbReference>
<dbReference type="InterPro" id="IPR036612">
    <property type="entry name" value="KH_dom_type_1_sf"/>
</dbReference>
<proteinExistence type="inferred from homology"/>
<keyword evidence="2" id="KW-0813">Transport</keyword>
<dbReference type="CDD" id="cd22403">
    <property type="entry name" value="KH-I_IGF2BP_rpt4"/>
    <property type="match status" value="1"/>
</dbReference>
<feature type="domain" description="RRM" evidence="8">
    <location>
        <begin position="79"/>
        <end position="153"/>
    </location>
</feature>
<keyword evidence="3" id="KW-0677">Repeat</keyword>
<dbReference type="InterPro" id="IPR000504">
    <property type="entry name" value="RRM_dom"/>
</dbReference>
<dbReference type="Gene3D" id="3.30.1370.10">
    <property type="entry name" value="K Homology domain, type 1"/>
    <property type="match status" value="2"/>
</dbReference>
<dbReference type="PANTHER" id="PTHR10288">
    <property type="entry name" value="KH DOMAIN CONTAINING RNA BINDING PROTEIN"/>
    <property type="match status" value="1"/>
</dbReference>
<dbReference type="Gene3D" id="3.30.70.330">
    <property type="match status" value="2"/>
</dbReference>
<dbReference type="GO" id="GO:0006417">
    <property type="term" value="P:regulation of translation"/>
    <property type="evidence" value="ECO:0007669"/>
    <property type="project" value="UniProtKB-KW"/>
</dbReference>
<feature type="domain" description="RRM" evidence="8">
    <location>
        <begin position="2"/>
        <end position="73"/>
    </location>
</feature>
<feature type="compositionally biased region" description="Low complexity" evidence="7">
    <location>
        <begin position="386"/>
        <end position="405"/>
    </location>
</feature>